<dbReference type="EMBL" id="PKKO01000001">
    <property type="protein sequence ID" value="PKY73293.1"/>
    <property type="molecule type" value="Genomic_DNA"/>
</dbReference>
<feature type="binding site" evidence="3">
    <location>
        <begin position="285"/>
        <end position="290"/>
    </location>
    <ligand>
        <name>Mo-bis(molybdopterin guanine dinucleotide)</name>
        <dbReference type="ChEBI" id="CHEBI:60539"/>
    </ligand>
</feature>
<dbReference type="Proteomes" id="UP000235122">
    <property type="component" value="Unassembled WGS sequence"/>
</dbReference>
<protein>
    <recommendedName>
        <fullName evidence="3">Sulfur carrier protein FdhD</fullName>
    </recommendedName>
</protein>
<sequence>MGKGTARTRLVRVEGSDDFRTEDILAVEEPLEIRIGGKPFTTTMRTPGADYELIHGFLHSEGVIRTRTDVASIRSCDSTRPRPSGPVGMMGLAGDPQNRERFLLDSIGGVGDHSEASYNVMNVGLAPGVSVPKGAGRLGLTSSACGICGTSTIERVLDKGSYQVEPIKLDPNVVVSLPERLSSNQPVFKATGATHGAGLFTQSGELLCVREDVGRHNAADKVIGWALQQGLLPGRNLILAMSSRASFELVQKALMAGIPAVVAVSSATSLAADLAHEAGIALAGFVRGAKFNLYAGQLLPAALATR</sequence>
<evidence type="ECO:0000313" key="5">
    <source>
        <dbReference type="Proteomes" id="UP000235122"/>
    </source>
</evidence>
<evidence type="ECO:0000256" key="3">
    <source>
        <dbReference type="HAMAP-Rule" id="MF_00187"/>
    </source>
</evidence>
<keyword evidence="1 3" id="KW-0963">Cytoplasm</keyword>
<comment type="similarity">
    <text evidence="3">Belongs to the FdhD family.</text>
</comment>
<evidence type="ECO:0000256" key="1">
    <source>
        <dbReference type="ARBA" id="ARBA00022490"/>
    </source>
</evidence>
<dbReference type="PANTHER" id="PTHR30592:SF1">
    <property type="entry name" value="SULFUR CARRIER PROTEIN FDHD"/>
    <property type="match status" value="1"/>
</dbReference>
<dbReference type="NCBIfam" id="NF001943">
    <property type="entry name" value="PRK00724.1-2"/>
    <property type="match status" value="1"/>
</dbReference>
<dbReference type="InterPro" id="IPR003786">
    <property type="entry name" value="FdhD"/>
</dbReference>
<accession>A0A2I1IQ99</accession>
<dbReference type="Gene3D" id="3.10.20.10">
    <property type="match status" value="1"/>
</dbReference>
<keyword evidence="5" id="KW-1185">Reference proteome</keyword>
<dbReference type="PIRSF" id="PIRSF015626">
    <property type="entry name" value="FdhD"/>
    <property type="match status" value="1"/>
</dbReference>
<dbReference type="PANTHER" id="PTHR30592">
    <property type="entry name" value="FORMATE DEHYDROGENASE"/>
    <property type="match status" value="1"/>
</dbReference>
<reference evidence="4 5" key="1">
    <citation type="submission" date="2017-12" db="EMBL/GenBank/DDBJ databases">
        <title>Phylogenetic diversity of female urinary microbiome.</title>
        <authorList>
            <person name="Thomas-White K."/>
            <person name="Wolfe A.J."/>
        </authorList>
    </citation>
    <scope>NUCLEOTIDE SEQUENCE [LARGE SCALE GENOMIC DNA]</scope>
    <source>
        <strain evidence="4 5">UMB0402</strain>
    </source>
</reference>
<dbReference type="HAMAP" id="MF_00187">
    <property type="entry name" value="FdhD"/>
    <property type="match status" value="1"/>
</dbReference>
<proteinExistence type="inferred from homology"/>
<organism evidence="4 5">
    <name type="scientific">Winkia neuii</name>
    <dbReference type="NCBI Taxonomy" id="33007"/>
    <lineage>
        <taxon>Bacteria</taxon>
        <taxon>Bacillati</taxon>
        <taxon>Actinomycetota</taxon>
        <taxon>Actinomycetes</taxon>
        <taxon>Actinomycetales</taxon>
        <taxon>Actinomycetaceae</taxon>
        <taxon>Winkia</taxon>
    </lineage>
</organism>
<keyword evidence="2 3" id="KW-0501">Molybdenum cofactor biosynthesis</keyword>
<gene>
    <name evidence="3" type="primary">fdhD</name>
    <name evidence="4" type="ORF">CYJ19_01515</name>
</gene>
<name>A0A2I1IQ99_9ACTO</name>
<dbReference type="GO" id="GO:0016783">
    <property type="term" value="F:sulfurtransferase activity"/>
    <property type="evidence" value="ECO:0007669"/>
    <property type="project" value="InterPro"/>
</dbReference>
<evidence type="ECO:0000256" key="2">
    <source>
        <dbReference type="ARBA" id="ARBA00023150"/>
    </source>
</evidence>
<dbReference type="RefSeq" id="WP_024330670.1">
    <property type="nucleotide sequence ID" value="NZ_CP118948.1"/>
</dbReference>
<evidence type="ECO:0000313" key="4">
    <source>
        <dbReference type="EMBL" id="PKY73293.1"/>
    </source>
</evidence>
<dbReference type="GeneID" id="35866256"/>
<comment type="subcellular location">
    <subcellularLocation>
        <location evidence="3">Cytoplasm</location>
    </subcellularLocation>
</comment>
<comment type="caution">
    <text evidence="4">The sequence shown here is derived from an EMBL/GenBank/DDBJ whole genome shotgun (WGS) entry which is preliminary data.</text>
</comment>
<dbReference type="GO" id="GO:0006777">
    <property type="term" value="P:Mo-molybdopterin cofactor biosynthetic process"/>
    <property type="evidence" value="ECO:0007669"/>
    <property type="project" value="UniProtKB-UniRule"/>
</dbReference>
<dbReference type="STRING" id="33007.HMPREF3198_00944"/>
<dbReference type="Pfam" id="PF02634">
    <property type="entry name" value="FdhD-NarQ"/>
    <property type="match status" value="1"/>
</dbReference>
<dbReference type="AlphaFoldDB" id="A0A2I1IQ99"/>
<dbReference type="GO" id="GO:0097163">
    <property type="term" value="F:sulfur carrier activity"/>
    <property type="evidence" value="ECO:0007669"/>
    <property type="project" value="UniProtKB-UniRule"/>
</dbReference>
<keyword evidence="4" id="KW-0808">Transferase</keyword>
<dbReference type="GO" id="GO:0005737">
    <property type="term" value="C:cytoplasm"/>
    <property type="evidence" value="ECO:0007669"/>
    <property type="project" value="UniProtKB-SubCell"/>
</dbReference>
<dbReference type="Gene3D" id="3.40.140.10">
    <property type="entry name" value="Cytidine Deaminase, domain 2"/>
    <property type="match status" value="1"/>
</dbReference>
<feature type="active site" description="Cysteine persulfide intermediate" evidence="3">
    <location>
        <position position="145"/>
    </location>
</feature>
<dbReference type="InterPro" id="IPR016193">
    <property type="entry name" value="Cytidine_deaminase-like"/>
</dbReference>
<dbReference type="SUPFAM" id="SSF53927">
    <property type="entry name" value="Cytidine deaminase-like"/>
    <property type="match status" value="1"/>
</dbReference>
<comment type="function">
    <text evidence="3">Required for formate dehydrogenase (FDH) activity. Acts as a sulfur carrier protein that transfers sulfur from IscS to the molybdenum cofactor prior to its insertion into FDH.</text>
</comment>